<reference evidence="1" key="1">
    <citation type="submission" date="2021-02" db="EMBL/GenBank/DDBJ databases">
        <authorList>
            <person name="Nowell W R."/>
        </authorList>
    </citation>
    <scope>NUCLEOTIDE SEQUENCE</scope>
</reference>
<evidence type="ECO:0000313" key="2">
    <source>
        <dbReference type="Proteomes" id="UP000663844"/>
    </source>
</evidence>
<feature type="non-terminal residue" evidence="1">
    <location>
        <position position="1"/>
    </location>
</feature>
<organism evidence="1 2">
    <name type="scientific">Adineta steineri</name>
    <dbReference type="NCBI Taxonomy" id="433720"/>
    <lineage>
        <taxon>Eukaryota</taxon>
        <taxon>Metazoa</taxon>
        <taxon>Spiralia</taxon>
        <taxon>Gnathifera</taxon>
        <taxon>Rotifera</taxon>
        <taxon>Eurotatoria</taxon>
        <taxon>Bdelloidea</taxon>
        <taxon>Adinetida</taxon>
        <taxon>Adinetidae</taxon>
        <taxon>Adineta</taxon>
    </lineage>
</organism>
<name>A0A820Q690_9BILA</name>
<comment type="caution">
    <text evidence="1">The sequence shown here is derived from an EMBL/GenBank/DDBJ whole genome shotgun (WGS) entry which is preliminary data.</text>
</comment>
<proteinExistence type="predicted"/>
<evidence type="ECO:0000313" key="1">
    <source>
        <dbReference type="EMBL" id="CAF4416969.1"/>
    </source>
</evidence>
<protein>
    <submittedName>
        <fullName evidence="1">Uncharacterized protein</fullName>
    </submittedName>
</protein>
<dbReference type="AlphaFoldDB" id="A0A820Q690"/>
<dbReference type="Proteomes" id="UP000663844">
    <property type="component" value="Unassembled WGS sequence"/>
</dbReference>
<dbReference type="EMBL" id="CAJOAZ010028355">
    <property type="protein sequence ID" value="CAF4416969.1"/>
    <property type="molecule type" value="Genomic_DNA"/>
</dbReference>
<accession>A0A820Q690</accession>
<gene>
    <name evidence="1" type="ORF">OXD698_LOCUS52397</name>
</gene>
<sequence>PYDLADSEEIIYLKNTIHPLKWLYELIQNQQIYIYYSSKQCTLTLHYCLNSKKNFNIFTFYKYCKDNEKVNHFFKHLFTFDDYQSISKLNNTDTNAINIIDFIYQEIQATTMIDNDQNNSLIPFEALLKNDVIQLKDHQKKSSKKRKILFFNRNFKIFFS</sequence>